<feature type="compositionally biased region" description="Polar residues" evidence="1">
    <location>
        <begin position="123"/>
        <end position="141"/>
    </location>
</feature>
<evidence type="ECO:0000313" key="2">
    <source>
        <dbReference type="EMBL" id="EKD17188.1"/>
    </source>
</evidence>
<accession>K1X900</accession>
<evidence type="ECO:0000313" key="3">
    <source>
        <dbReference type="Proteomes" id="UP000006753"/>
    </source>
</evidence>
<dbReference type="RefSeq" id="XP_007292654.1">
    <property type="nucleotide sequence ID" value="XM_007292592.1"/>
</dbReference>
<dbReference type="AlphaFoldDB" id="K1X900"/>
<sequence length="279" mass="29348">MDEPALARPFDDDPLAEFSTEVNWTRALSKLQNFRKSIEALVRVSSWTPRQCQEVNAILAVLTPIPPKSMAEGQSAGKATAMEHWSILVEMVISTLKARKHKEMVTQKSDAGLAEMSKVPGTANPSISQPTGGSPGPNSQDVVEGMRDLVFSDTLLGEPGLSPVTAAILDPKPGTSPSYDLLENSTNVLTSSSKPSFPITTGIFHPPPASTFPCARSRRTSTVPSPSAEDSAPNVGENAVLDRGAGNNEGIEEQGNSAKHGGRDDGGEGENAELSSSAA</sequence>
<dbReference type="Proteomes" id="UP000006753">
    <property type="component" value="Unassembled WGS sequence"/>
</dbReference>
<name>K1X900_MARBU</name>
<keyword evidence="3" id="KW-1185">Reference proteome</keyword>
<dbReference type="HOGENOM" id="CLU_997752_0_0_1"/>
<proteinExistence type="predicted"/>
<dbReference type="EMBL" id="JH921437">
    <property type="protein sequence ID" value="EKD17188.1"/>
    <property type="molecule type" value="Genomic_DNA"/>
</dbReference>
<dbReference type="InParanoid" id="K1X900"/>
<feature type="region of interest" description="Disordered" evidence="1">
    <location>
        <begin position="116"/>
        <end position="141"/>
    </location>
</feature>
<dbReference type="KEGG" id="mbe:MBM_04765"/>
<protein>
    <submittedName>
        <fullName evidence="2">Uncharacterized protein</fullName>
    </submittedName>
</protein>
<gene>
    <name evidence="2" type="ORF">MBM_04765</name>
</gene>
<evidence type="ECO:0000256" key="1">
    <source>
        <dbReference type="SAM" id="MobiDB-lite"/>
    </source>
</evidence>
<reference evidence="2 3" key="1">
    <citation type="journal article" date="2012" name="BMC Genomics">
        <title>Sequencing the genome of Marssonina brunnea reveals fungus-poplar co-evolution.</title>
        <authorList>
            <person name="Zhu S."/>
            <person name="Cao Y.-Z."/>
            <person name="Jiang C."/>
            <person name="Tan B.-Y."/>
            <person name="Wang Z."/>
            <person name="Feng S."/>
            <person name="Zhang L."/>
            <person name="Su X.-H."/>
            <person name="Brejova B."/>
            <person name="Vinar T."/>
            <person name="Xu M."/>
            <person name="Wang M.-X."/>
            <person name="Zhang S.-G."/>
            <person name="Huang M.-R."/>
            <person name="Wu R."/>
            <person name="Zhou Y."/>
        </authorList>
    </citation>
    <scope>NUCLEOTIDE SEQUENCE [LARGE SCALE GENOMIC DNA]</scope>
    <source>
        <strain evidence="2 3">MB_m1</strain>
    </source>
</reference>
<feature type="region of interest" description="Disordered" evidence="1">
    <location>
        <begin position="199"/>
        <end position="279"/>
    </location>
</feature>
<organism evidence="2 3">
    <name type="scientific">Marssonina brunnea f. sp. multigermtubi (strain MB_m1)</name>
    <name type="common">Marssonina leaf spot fungus</name>
    <dbReference type="NCBI Taxonomy" id="1072389"/>
    <lineage>
        <taxon>Eukaryota</taxon>
        <taxon>Fungi</taxon>
        <taxon>Dikarya</taxon>
        <taxon>Ascomycota</taxon>
        <taxon>Pezizomycotina</taxon>
        <taxon>Leotiomycetes</taxon>
        <taxon>Helotiales</taxon>
        <taxon>Drepanopezizaceae</taxon>
        <taxon>Drepanopeziza</taxon>
    </lineage>
</organism>
<dbReference type="GeneID" id="18760700"/>
<dbReference type="OrthoDB" id="10329309at2759"/>